<reference evidence="2 4" key="1">
    <citation type="submission" date="2015-11" db="EMBL/GenBank/DDBJ databases">
        <authorList>
            <person name="Conboy A.J."/>
            <person name="Conboy D.B."/>
            <person name="Cross T."/>
            <person name="Afram P."/>
            <person name="Dunbar D."/>
            <person name="Schaff J.E."/>
            <person name="Dashiell C.L."/>
            <person name="Macialek J.A."/>
            <person name="Bradley K.W."/>
            <person name="Asai D.J."/>
            <person name="Bowman C.A."/>
            <person name="Russell D.A."/>
            <person name="Pope W.H."/>
            <person name="Jacobs-Sera D."/>
            <person name="Hendrix R.W."/>
            <person name="Hatfull G.F."/>
        </authorList>
    </citation>
    <scope>NUCLEOTIDE SEQUENCE [LARGE SCALE GENOMIC DNA]</scope>
</reference>
<dbReference type="EMBL" id="KU160639">
    <property type="protein sequence ID" value="ALY08535.1"/>
    <property type="molecule type" value="Genomic_DNA"/>
</dbReference>
<evidence type="ECO:0000313" key="4">
    <source>
        <dbReference type="Proteomes" id="UP000222515"/>
    </source>
</evidence>
<gene>
    <name evidence="2" type="primary">3</name>
    <name evidence="3" type="synonym">92</name>
    <name evidence="2" type="ORF">ANANSI_3</name>
    <name evidence="3" type="ORF">ANANSI_92</name>
</gene>
<accession>A0A0U4ICE4</accession>
<evidence type="ECO:0000313" key="2">
    <source>
        <dbReference type="EMBL" id="ALY08454.1"/>
    </source>
</evidence>
<name>A0A0U4ICE4_9CAUD</name>
<proteinExistence type="predicted"/>
<evidence type="ECO:0000313" key="3">
    <source>
        <dbReference type="EMBL" id="ALY08535.1"/>
    </source>
</evidence>
<organism evidence="2 4">
    <name type="scientific">Arthrobacter phage Anansi</name>
    <dbReference type="NCBI Taxonomy" id="1772292"/>
    <lineage>
        <taxon>Viruses</taxon>
        <taxon>Duplodnaviria</taxon>
        <taxon>Heunggongvirae</taxon>
        <taxon>Uroviricota</taxon>
        <taxon>Caudoviricetes</taxon>
        <taxon>Amigovirus</taxon>
        <taxon>Amigovirus amigo</taxon>
    </lineage>
</organism>
<feature type="transmembrane region" description="Helical" evidence="1">
    <location>
        <begin position="61"/>
        <end position="82"/>
    </location>
</feature>
<evidence type="ECO:0000256" key="1">
    <source>
        <dbReference type="SAM" id="Phobius"/>
    </source>
</evidence>
<dbReference type="EMBL" id="KU160639">
    <property type="protein sequence ID" value="ALY08454.1"/>
    <property type="molecule type" value="Genomic_DNA"/>
</dbReference>
<dbReference type="Proteomes" id="UP000222515">
    <property type="component" value="Segment"/>
</dbReference>
<protein>
    <submittedName>
        <fullName evidence="2">Uncharacterized protein</fullName>
    </submittedName>
</protein>
<keyword evidence="1" id="KW-1133">Transmembrane helix</keyword>
<sequence length="87" mass="9387">MKTFIQTPAMKRCGKREHGYVVNMGTGEICSGCIYCGYNPGSLGVAAVSRPLHWLDVASRVAIVACTLALTTVLWVCGVWLWQGVAL</sequence>
<keyword evidence="1" id="KW-0812">Transmembrane</keyword>
<keyword evidence="1" id="KW-0472">Membrane</keyword>